<gene>
    <name evidence="1" type="ORF">L1987_33213</name>
</gene>
<evidence type="ECO:0000313" key="1">
    <source>
        <dbReference type="EMBL" id="KAI3797948.1"/>
    </source>
</evidence>
<dbReference type="EMBL" id="CM042028">
    <property type="protein sequence ID" value="KAI3797948.1"/>
    <property type="molecule type" value="Genomic_DNA"/>
</dbReference>
<keyword evidence="2" id="KW-1185">Reference proteome</keyword>
<evidence type="ECO:0000313" key="2">
    <source>
        <dbReference type="Proteomes" id="UP001056120"/>
    </source>
</evidence>
<sequence>MAEIIEMMEAERQEASVADQEEATTALALMAIGEVSSSSPEVDSNPFAVISCSKCQSLKDENSKLHDKVEPLRIAALSYKENEKRYKYSIETLKKEKRDYSLKISEQQFHLDVAYKGLEKRNNEIAKLQNEILQLKGNMEKLKNSRFVVEHYESVVRQVNGLGLGTNAIPPPVSGKFVNGLIDIDLSCLDDFSNKDDSSGKADYASDEEFFTASDDGSENTCPEGVVSEELLGKHVVKKPIVTDRENCILTEPDTNFQENIDKHYTPKSQLKSGPTKDACNVNQSTPITHQNESSASKSREPYRRIYKERRACFHCGTVGLIMLNCPAKNQGKQPVVSQPTVILKSPQVKQPKNLKPNLVKPPVKPMVKSKTTSEAKPSIPKREKQPAKPCVSTSDSTPTGEKPVVKLSKPQRRRRNKRLRNLEQLARIQSGEASISSSGASGCRPTVPVKQNKRSWNKNTKSSHFPNPKSPKDSIIFYSHDCELIEGHPKGTISNRWYVDSGCSRHMTGNMALLQDIKPFRGSHVAFAGEKGGSITCQGVVSNGCVSFDNVNYCEQLKHNLLSVSQICDKEYSVMFDKSECMILKPGFEVPKDWILMRDPRTNDTNQIDMSMAKTTSSVATCLLTKATELDSILWHRKLGHISFRKINHLVQNG</sequence>
<dbReference type="Proteomes" id="UP001056120">
    <property type="component" value="Linkage Group LG11"/>
</dbReference>
<name>A0ACB9HPR1_9ASTR</name>
<reference evidence="2" key="1">
    <citation type="journal article" date="2022" name="Mol. Ecol. Resour.">
        <title>The genomes of chicory, endive, great burdock and yacon provide insights into Asteraceae palaeo-polyploidization history and plant inulin production.</title>
        <authorList>
            <person name="Fan W."/>
            <person name="Wang S."/>
            <person name="Wang H."/>
            <person name="Wang A."/>
            <person name="Jiang F."/>
            <person name="Liu H."/>
            <person name="Zhao H."/>
            <person name="Xu D."/>
            <person name="Zhang Y."/>
        </authorList>
    </citation>
    <scope>NUCLEOTIDE SEQUENCE [LARGE SCALE GENOMIC DNA]</scope>
    <source>
        <strain evidence="2">cv. Yunnan</strain>
    </source>
</reference>
<protein>
    <submittedName>
        <fullName evidence="1">Uncharacterized protein</fullName>
    </submittedName>
</protein>
<proteinExistence type="predicted"/>
<reference evidence="1 2" key="2">
    <citation type="journal article" date="2022" name="Mol. Ecol. Resour.">
        <title>The genomes of chicory, endive, great burdock and yacon provide insights into Asteraceae paleo-polyploidization history and plant inulin production.</title>
        <authorList>
            <person name="Fan W."/>
            <person name="Wang S."/>
            <person name="Wang H."/>
            <person name="Wang A."/>
            <person name="Jiang F."/>
            <person name="Liu H."/>
            <person name="Zhao H."/>
            <person name="Xu D."/>
            <person name="Zhang Y."/>
        </authorList>
    </citation>
    <scope>NUCLEOTIDE SEQUENCE [LARGE SCALE GENOMIC DNA]</scope>
    <source>
        <strain evidence="2">cv. Yunnan</strain>
        <tissue evidence="1">Leaves</tissue>
    </source>
</reference>
<comment type="caution">
    <text evidence="1">The sequence shown here is derived from an EMBL/GenBank/DDBJ whole genome shotgun (WGS) entry which is preliminary data.</text>
</comment>
<organism evidence="1 2">
    <name type="scientific">Smallanthus sonchifolius</name>
    <dbReference type="NCBI Taxonomy" id="185202"/>
    <lineage>
        <taxon>Eukaryota</taxon>
        <taxon>Viridiplantae</taxon>
        <taxon>Streptophyta</taxon>
        <taxon>Embryophyta</taxon>
        <taxon>Tracheophyta</taxon>
        <taxon>Spermatophyta</taxon>
        <taxon>Magnoliopsida</taxon>
        <taxon>eudicotyledons</taxon>
        <taxon>Gunneridae</taxon>
        <taxon>Pentapetalae</taxon>
        <taxon>asterids</taxon>
        <taxon>campanulids</taxon>
        <taxon>Asterales</taxon>
        <taxon>Asteraceae</taxon>
        <taxon>Asteroideae</taxon>
        <taxon>Heliantheae alliance</taxon>
        <taxon>Millerieae</taxon>
        <taxon>Smallanthus</taxon>
    </lineage>
</organism>
<accession>A0ACB9HPR1</accession>